<comment type="similarity">
    <text evidence="8">Belongs to the NqrDE/RnfAE family.</text>
</comment>
<dbReference type="GO" id="GO:0012505">
    <property type="term" value="C:endomembrane system"/>
    <property type="evidence" value="ECO:0007669"/>
    <property type="project" value="UniProtKB-SubCell"/>
</dbReference>
<evidence type="ECO:0000256" key="5">
    <source>
        <dbReference type="ARBA" id="ARBA00022982"/>
    </source>
</evidence>
<name>A0A9D1SCQ4_9BACT</name>
<feature type="transmembrane region" description="Helical" evidence="8">
    <location>
        <begin position="70"/>
        <end position="90"/>
    </location>
</feature>
<dbReference type="GO" id="GO:0022900">
    <property type="term" value="P:electron transport chain"/>
    <property type="evidence" value="ECO:0007669"/>
    <property type="project" value="UniProtKB-UniRule"/>
</dbReference>
<evidence type="ECO:0000256" key="2">
    <source>
        <dbReference type="ARBA" id="ARBA00022448"/>
    </source>
</evidence>
<evidence type="ECO:0000313" key="9">
    <source>
        <dbReference type="EMBL" id="HIU55295.1"/>
    </source>
</evidence>
<dbReference type="Proteomes" id="UP000824112">
    <property type="component" value="Unassembled WGS sequence"/>
</dbReference>
<feature type="transmembrane region" description="Helical" evidence="8">
    <location>
        <begin position="167"/>
        <end position="188"/>
    </location>
</feature>
<keyword evidence="8" id="KW-1003">Cell membrane</keyword>
<feature type="transmembrane region" description="Helical" evidence="8">
    <location>
        <begin position="39"/>
        <end position="58"/>
    </location>
</feature>
<dbReference type="NCBIfam" id="NF009070">
    <property type="entry name" value="PRK12405.1"/>
    <property type="match status" value="1"/>
</dbReference>
<dbReference type="EMBL" id="DVNA01000130">
    <property type="protein sequence ID" value="HIU55295.1"/>
    <property type="molecule type" value="Genomic_DNA"/>
</dbReference>
<organism evidence="9 10">
    <name type="scientific">Candidatus Gallibacteroides avistercoris</name>
    <dbReference type="NCBI Taxonomy" id="2840833"/>
    <lineage>
        <taxon>Bacteria</taxon>
        <taxon>Pseudomonadati</taxon>
        <taxon>Bacteroidota</taxon>
        <taxon>Bacteroidia</taxon>
        <taxon>Bacteroidales</taxon>
        <taxon>Bacteroidaceae</taxon>
        <taxon>Bacteroidaceae incertae sedis</taxon>
        <taxon>Candidatus Gallibacteroides</taxon>
    </lineage>
</organism>
<feature type="transmembrane region" description="Helical" evidence="8">
    <location>
        <begin position="126"/>
        <end position="147"/>
    </location>
</feature>
<dbReference type="PIRSF" id="PIRSF006102">
    <property type="entry name" value="NQR_DE"/>
    <property type="match status" value="1"/>
</dbReference>
<dbReference type="HAMAP" id="MF_00478">
    <property type="entry name" value="RsxE_RnfE"/>
    <property type="match status" value="1"/>
</dbReference>
<comment type="function">
    <text evidence="8">Part of a membrane-bound complex that couples electron transfer with translocation of ions across the membrane.</text>
</comment>
<keyword evidence="3 8" id="KW-0812">Transmembrane</keyword>
<protein>
    <recommendedName>
        <fullName evidence="8">Ion-translocating oxidoreductase complex subunit E</fullName>
        <ecNumber evidence="8">7.-.-.-</ecNumber>
    </recommendedName>
    <alternativeName>
        <fullName evidence="8">Rnf electron transport complex subunit E</fullName>
    </alternativeName>
</protein>
<dbReference type="Pfam" id="PF02508">
    <property type="entry name" value="Rnf-Nqr"/>
    <property type="match status" value="1"/>
</dbReference>
<comment type="subunit">
    <text evidence="8">The complex is composed of six subunits: RnfA, RnfB, RnfC, RnfD, RnfE and RnfG.</text>
</comment>
<evidence type="ECO:0000256" key="7">
    <source>
        <dbReference type="ARBA" id="ARBA00023136"/>
    </source>
</evidence>
<evidence type="ECO:0000256" key="1">
    <source>
        <dbReference type="ARBA" id="ARBA00004127"/>
    </source>
</evidence>
<keyword evidence="5 8" id="KW-0249">Electron transport</keyword>
<evidence type="ECO:0000256" key="4">
    <source>
        <dbReference type="ARBA" id="ARBA00022967"/>
    </source>
</evidence>
<evidence type="ECO:0000256" key="3">
    <source>
        <dbReference type="ARBA" id="ARBA00022692"/>
    </source>
</evidence>
<keyword evidence="2 8" id="KW-0813">Transport</keyword>
<dbReference type="PANTHER" id="PTHR30586:SF0">
    <property type="entry name" value="ION-TRANSLOCATING OXIDOREDUCTASE COMPLEX SUBUNIT E"/>
    <property type="match status" value="1"/>
</dbReference>
<evidence type="ECO:0000256" key="8">
    <source>
        <dbReference type="HAMAP-Rule" id="MF_00478"/>
    </source>
</evidence>
<sequence>MNKLKIVLNGLIKENPTFVLLLGMCPTLGTTTSAINGMGMGLATTFVLICSNVVISLVKNLIPDKVRIPAFIVIIATFVSIIEMCMQAYVPDLYESLGLFIPLIVVNCIVLGRAESFAAKNNPFDSLLDGLGMGLGFTLALTLLGAIRELLGTGKIFNLTCFPDYYGSLVFVLAPGGFLVLGFLIALINRLKTK</sequence>
<evidence type="ECO:0000256" key="6">
    <source>
        <dbReference type="ARBA" id="ARBA00022989"/>
    </source>
</evidence>
<dbReference type="InterPro" id="IPR003667">
    <property type="entry name" value="NqrDE/RnfAE"/>
</dbReference>
<accession>A0A9D1SCQ4</accession>
<dbReference type="NCBIfam" id="TIGR01948">
    <property type="entry name" value="rnfE"/>
    <property type="match status" value="1"/>
</dbReference>
<evidence type="ECO:0000313" key="10">
    <source>
        <dbReference type="Proteomes" id="UP000824112"/>
    </source>
</evidence>
<keyword evidence="6 8" id="KW-1133">Transmembrane helix</keyword>
<dbReference type="AlphaFoldDB" id="A0A9D1SCQ4"/>
<comment type="subcellular location">
    <subcellularLocation>
        <location evidence="8">Cell membrane</location>
        <topology evidence="8">Multi-pass membrane protein</topology>
    </subcellularLocation>
    <subcellularLocation>
        <location evidence="1">Endomembrane system</location>
        <topology evidence="1">Multi-pass membrane protein</topology>
    </subcellularLocation>
</comment>
<reference evidence="9" key="1">
    <citation type="submission" date="2020-10" db="EMBL/GenBank/DDBJ databases">
        <authorList>
            <person name="Gilroy R."/>
        </authorList>
    </citation>
    <scope>NUCLEOTIDE SEQUENCE</scope>
    <source>
        <strain evidence="9">CHK158-818</strain>
    </source>
</reference>
<feature type="transmembrane region" description="Helical" evidence="8">
    <location>
        <begin position="96"/>
        <end position="114"/>
    </location>
</feature>
<keyword evidence="7 8" id="KW-0472">Membrane</keyword>
<dbReference type="InterPro" id="IPR010968">
    <property type="entry name" value="RnfE"/>
</dbReference>
<dbReference type="GO" id="GO:0005886">
    <property type="term" value="C:plasma membrane"/>
    <property type="evidence" value="ECO:0007669"/>
    <property type="project" value="UniProtKB-SubCell"/>
</dbReference>
<gene>
    <name evidence="8" type="primary">rnfE</name>
    <name evidence="9" type="ORF">IAB03_05760</name>
</gene>
<comment type="caution">
    <text evidence="9">The sequence shown here is derived from an EMBL/GenBank/DDBJ whole genome shotgun (WGS) entry which is preliminary data.</text>
</comment>
<reference evidence="9" key="2">
    <citation type="journal article" date="2021" name="PeerJ">
        <title>Extensive microbial diversity within the chicken gut microbiome revealed by metagenomics and culture.</title>
        <authorList>
            <person name="Gilroy R."/>
            <person name="Ravi A."/>
            <person name="Getino M."/>
            <person name="Pursley I."/>
            <person name="Horton D.L."/>
            <person name="Alikhan N.F."/>
            <person name="Baker D."/>
            <person name="Gharbi K."/>
            <person name="Hall N."/>
            <person name="Watson M."/>
            <person name="Adriaenssens E.M."/>
            <person name="Foster-Nyarko E."/>
            <person name="Jarju S."/>
            <person name="Secka A."/>
            <person name="Antonio M."/>
            <person name="Oren A."/>
            <person name="Chaudhuri R.R."/>
            <person name="La Ragione R."/>
            <person name="Hildebrand F."/>
            <person name="Pallen M.J."/>
        </authorList>
    </citation>
    <scope>NUCLEOTIDE SEQUENCE</scope>
    <source>
        <strain evidence="9">CHK158-818</strain>
    </source>
</reference>
<dbReference type="PANTHER" id="PTHR30586">
    <property type="entry name" value="ELECTRON TRANSPORT COMPLEX PROTEIN RNFE"/>
    <property type="match status" value="1"/>
</dbReference>
<proteinExistence type="inferred from homology"/>
<keyword evidence="4 8" id="KW-1278">Translocase</keyword>
<dbReference type="EC" id="7.-.-.-" evidence="8"/>